<dbReference type="RefSeq" id="WP_226575525.1">
    <property type="nucleotide sequence ID" value="NZ_BLAY01000010.1"/>
</dbReference>
<organism evidence="2 3">
    <name type="scientific">Microseira wollei NIES-4236</name>
    <dbReference type="NCBI Taxonomy" id="2530354"/>
    <lineage>
        <taxon>Bacteria</taxon>
        <taxon>Bacillati</taxon>
        <taxon>Cyanobacteriota</taxon>
        <taxon>Cyanophyceae</taxon>
        <taxon>Oscillatoriophycideae</taxon>
        <taxon>Aerosakkonematales</taxon>
        <taxon>Aerosakkonemataceae</taxon>
        <taxon>Microseira</taxon>
    </lineage>
</organism>
<protein>
    <recommendedName>
        <fullName evidence="1">Ice-binding protein C-terminal domain-containing protein</fullName>
    </recommendedName>
</protein>
<evidence type="ECO:0000313" key="2">
    <source>
        <dbReference type="EMBL" id="GET36233.1"/>
    </source>
</evidence>
<dbReference type="AlphaFoldDB" id="A0AAV3X239"/>
<dbReference type="Pfam" id="PF07589">
    <property type="entry name" value="PEP-CTERM"/>
    <property type="match status" value="1"/>
</dbReference>
<accession>A0AAV3X239</accession>
<dbReference type="Proteomes" id="UP001050975">
    <property type="component" value="Unassembled WGS sequence"/>
</dbReference>
<feature type="domain" description="Ice-binding protein C-terminal" evidence="1">
    <location>
        <begin position="543"/>
        <end position="564"/>
    </location>
</feature>
<dbReference type="InterPro" id="IPR013424">
    <property type="entry name" value="Ice-binding_C"/>
</dbReference>
<evidence type="ECO:0000313" key="3">
    <source>
        <dbReference type="Proteomes" id="UP001050975"/>
    </source>
</evidence>
<dbReference type="EMBL" id="BLAY01000010">
    <property type="protein sequence ID" value="GET36233.1"/>
    <property type="molecule type" value="Genomic_DNA"/>
</dbReference>
<evidence type="ECO:0000259" key="1">
    <source>
        <dbReference type="Pfam" id="PF07589"/>
    </source>
</evidence>
<name>A0AAV3X239_9CYAN</name>
<proteinExistence type="predicted"/>
<keyword evidence="3" id="KW-1185">Reference proteome</keyword>
<sequence length="569" mass="60492">MLKQANEFDKKRNRLGLVNRLFLSLIPIATGYGIASAPAQAATLAYSGADFLLNNFSHKPTATSTKAEGHVSTNAAPGSSIVDYGLAYAVFLQQNPLAYNTTLSLGLGAGNKYLGTSDSNAKVVGNFLVGQNESFKFDFFGKLDLKTSIDTWFTESAKAAGNIYFLVLDTTNSQNIGFLDYFLLSGNLSTPMFPDYLFAQKSRNVQINSFSKKQDFIGNEESASGSVTGAYRRNFSKPTNLTVLEVKQNSTKQQAKSLFSKLSGLDSTLQANTTDSMLLSGATDLSKLDTSVETVASGPIFTDPIVAAITAGTNTLNTAFTLDTASGLESSVQTVGTKTMLTDSNVAATATETSVLDTAVPTLSQNIIVSGMGNKPLDTQGSYDSSKMSSGGDMKTAIANSTKAQTWLAGQTQYTSLLPDTTVKDLQRFSNVSSGTWVDPPTTYGIEYKVEGDSVITNILDFFTDDADDLFTVAAEGKILGQFKSGDNIDFVSLLGKGVSSLTITDIDPAPGKTVAEFNFQPLFNTYTANLQARSFDKSGSKSIPEPGSVLSLLALGVIGVVSRLFGKR</sequence>
<comment type="caution">
    <text evidence="2">The sequence shown here is derived from an EMBL/GenBank/DDBJ whole genome shotgun (WGS) entry which is preliminary data.</text>
</comment>
<gene>
    <name evidence="2" type="ORF">MiSe_09810</name>
</gene>
<reference evidence="2" key="1">
    <citation type="submission" date="2019-10" db="EMBL/GenBank/DDBJ databases">
        <title>Draft genome sequece of Microseira wollei NIES-4236.</title>
        <authorList>
            <person name="Yamaguchi H."/>
            <person name="Suzuki S."/>
            <person name="Kawachi M."/>
        </authorList>
    </citation>
    <scope>NUCLEOTIDE SEQUENCE</scope>
    <source>
        <strain evidence="2">NIES-4236</strain>
    </source>
</reference>